<dbReference type="HOGENOM" id="CLU_019709_0_0_1"/>
<evidence type="ECO:0000256" key="1">
    <source>
        <dbReference type="ARBA" id="ARBA00022723"/>
    </source>
</evidence>
<feature type="region of interest" description="Disordered" evidence="5">
    <location>
        <begin position="131"/>
        <end position="164"/>
    </location>
</feature>
<evidence type="ECO:0000256" key="5">
    <source>
        <dbReference type="SAM" id="MobiDB-lite"/>
    </source>
</evidence>
<reference evidence="8" key="1">
    <citation type="journal article" date="2012" name="Proc. Natl. Acad. Sci. U.S.A.">
        <title>Genome sequence of the button mushroom Agaricus bisporus reveals mechanisms governing adaptation to a humic-rich ecological niche.</title>
        <authorList>
            <person name="Morin E."/>
            <person name="Kohler A."/>
            <person name="Baker A.R."/>
            <person name="Foulongne-Oriol M."/>
            <person name="Lombard V."/>
            <person name="Nagy L.G."/>
            <person name="Ohm R.A."/>
            <person name="Patyshakuliyeva A."/>
            <person name="Brun A."/>
            <person name="Aerts A.L."/>
            <person name="Bailey A.M."/>
            <person name="Billette C."/>
            <person name="Coutinho P.M."/>
            <person name="Deakin G."/>
            <person name="Doddapaneni H."/>
            <person name="Floudas D."/>
            <person name="Grimwood J."/>
            <person name="Hilden K."/>
            <person name="Kuees U."/>
            <person name="LaButti K.M."/>
            <person name="Lapidus A."/>
            <person name="Lindquist E.A."/>
            <person name="Lucas S.M."/>
            <person name="Murat C."/>
            <person name="Riley R.W."/>
            <person name="Salamov A.A."/>
            <person name="Schmutz J."/>
            <person name="Subramanian V."/>
            <person name="Woesten H.A.B."/>
            <person name="Xu J."/>
            <person name="Eastwood D.C."/>
            <person name="Foster G.D."/>
            <person name="Sonnenberg A.S."/>
            <person name="Cullen D."/>
            <person name="de Vries R.P."/>
            <person name="Lundell T."/>
            <person name="Hibbett D.S."/>
            <person name="Henrissat B."/>
            <person name="Burton K.S."/>
            <person name="Kerrigan R.W."/>
            <person name="Challen M.P."/>
            <person name="Grigoriev I.V."/>
            <person name="Martin F."/>
        </authorList>
    </citation>
    <scope>NUCLEOTIDE SEQUENCE [LARGE SCALE GENOMIC DNA]</scope>
    <source>
        <strain evidence="8">JB137-S8 / ATCC MYA-4627 / FGSC 10392</strain>
    </source>
</reference>
<dbReference type="PROSITE" id="PS00518">
    <property type="entry name" value="ZF_RING_1"/>
    <property type="match status" value="1"/>
</dbReference>
<evidence type="ECO:0000259" key="6">
    <source>
        <dbReference type="PROSITE" id="PS50089"/>
    </source>
</evidence>
<feature type="compositionally biased region" description="Basic and acidic residues" evidence="5">
    <location>
        <begin position="131"/>
        <end position="142"/>
    </location>
</feature>
<dbReference type="InterPro" id="IPR017907">
    <property type="entry name" value="Znf_RING_CS"/>
</dbReference>
<dbReference type="PANTHER" id="PTHR10131:SF94">
    <property type="entry name" value="TNF RECEPTOR-ASSOCIATED FACTOR 4"/>
    <property type="match status" value="1"/>
</dbReference>
<feature type="domain" description="RING-type" evidence="6">
    <location>
        <begin position="16"/>
        <end position="55"/>
    </location>
</feature>
<dbReference type="EMBL" id="JH971388">
    <property type="protein sequence ID" value="EKM80660.1"/>
    <property type="molecule type" value="Genomic_DNA"/>
</dbReference>
<accession>K5XZ40</accession>
<dbReference type="InParanoid" id="K5XZ40"/>
<protein>
    <recommendedName>
        <fullName evidence="6">RING-type domain-containing protein</fullName>
    </recommendedName>
</protein>
<dbReference type="GeneID" id="18826563"/>
<dbReference type="RefSeq" id="XP_007328299.1">
    <property type="nucleotide sequence ID" value="XM_007328237.1"/>
</dbReference>
<sequence length="452" mass="48966">MSLYTYVDHPNTNLVCCICRTPFTEPTTTLTCTHTFCKDCILRALSHAPLCPIDRSSLSERDLVPSDPIIRTLVEELAVECVHKSSGCEHVCQRQLLAVHLRDECVYGQVECSEAECDMIVARCELEAHRKEKHGKDTKQESVEATEPDQQQPSCSTPTTDKPQQKEVELLMEQNFLLRHRVEMLEGAMQVMKREMNAVKSALGPWYRMPTTRPTCSARARTSLRPEGEEVAAEITNGNTGPSLDAVNSLGAGEGNSNTVQARATHARRRSLPLSGEIMENGGDGIREGDPFAGYFPTIGDFGGLLSHHGVFAQQQQQGGGPGGLQINPGAVTRVAPLDLGTTLIGTLEGLRENVVGVAAGIDSLGRRSEIALANESLRLGEEVVSMRGAVHGLRMQIHAMMMERNAQITGREEGMGVGSSWMGGGMNFGGQNASGPRMYSYGGPPPNITKL</sequence>
<dbReference type="OrthoDB" id="1630758at2759"/>
<keyword evidence="3" id="KW-0862">Zinc</keyword>
<dbReference type="eggNOG" id="KOG0297">
    <property type="taxonomic scope" value="Eukaryota"/>
</dbReference>
<dbReference type="SUPFAM" id="SSF49599">
    <property type="entry name" value="TRAF domain-like"/>
    <property type="match status" value="1"/>
</dbReference>
<dbReference type="PANTHER" id="PTHR10131">
    <property type="entry name" value="TNF RECEPTOR ASSOCIATED FACTOR"/>
    <property type="match status" value="1"/>
</dbReference>
<keyword evidence="8" id="KW-1185">Reference proteome</keyword>
<dbReference type="OMA" id="AREEDHK"/>
<dbReference type="Pfam" id="PF13923">
    <property type="entry name" value="zf-C3HC4_2"/>
    <property type="match status" value="1"/>
</dbReference>
<evidence type="ECO:0000313" key="8">
    <source>
        <dbReference type="Proteomes" id="UP000008493"/>
    </source>
</evidence>
<proteinExistence type="predicted"/>
<dbReference type="SMART" id="SM00184">
    <property type="entry name" value="RING"/>
    <property type="match status" value="1"/>
</dbReference>
<feature type="compositionally biased region" description="Polar residues" evidence="5">
    <location>
        <begin position="148"/>
        <end position="162"/>
    </location>
</feature>
<dbReference type="AlphaFoldDB" id="K5XZ40"/>
<evidence type="ECO:0000256" key="3">
    <source>
        <dbReference type="ARBA" id="ARBA00022833"/>
    </source>
</evidence>
<gene>
    <name evidence="7" type="ORF">AGABI1DRAFT_126713</name>
</gene>
<evidence type="ECO:0000256" key="2">
    <source>
        <dbReference type="ARBA" id="ARBA00022771"/>
    </source>
</evidence>
<dbReference type="InterPro" id="IPR013083">
    <property type="entry name" value="Znf_RING/FYVE/PHD"/>
</dbReference>
<dbReference type="InterPro" id="IPR001841">
    <property type="entry name" value="Znf_RING"/>
</dbReference>
<evidence type="ECO:0000313" key="7">
    <source>
        <dbReference type="EMBL" id="EKM80660.1"/>
    </source>
</evidence>
<keyword evidence="2 4" id="KW-0863">Zinc-finger</keyword>
<keyword evidence="1" id="KW-0479">Metal-binding</keyword>
<name>K5XZ40_AGABU</name>
<dbReference type="Gene3D" id="3.30.40.10">
    <property type="entry name" value="Zinc/RING finger domain, C3HC4 (zinc finger)"/>
    <property type="match status" value="1"/>
</dbReference>
<dbReference type="STRING" id="597362.K5XZ40"/>
<dbReference type="Proteomes" id="UP000008493">
    <property type="component" value="Unassembled WGS sequence"/>
</dbReference>
<dbReference type="PROSITE" id="PS50089">
    <property type="entry name" value="ZF_RING_2"/>
    <property type="match status" value="1"/>
</dbReference>
<organism evidence="7 8">
    <name type="scientific">Agaricus bisporus var. burnettii (strain JB137-S8 / ATCC MYA-4627 / FGSC 10392)</name>
    <name type="common">White button mushroom</name>
    <dbReference type="NCBI Taxonomy" id="597362"/>
    <lineage>
        <taxon>Eukaryota</taxon>
        <taxon>Fungi</taxon>
        <taxon>Dikarya</taxon>
        <taxon>Basidiomycota</taxon>
        <taxon>Agaricomycotina</taxon>
        <taxon>Agaricomycetes</taxon>
        <taxon>Agaricomycetidae</taxon>
        <taxon>Agaricales</taxon>
        <taxon>Agaricineae</taxon>
        <taxon>Agaricaceae</taxon>
        <taxon>Agaricus</taxon>
    </lineage>
</organism>
<dbReference type="GO" id="GO:0008270">
    <property type="term" value="F:zinc ion binding"/>
    <property type="evidence" value="ECO:0007669"/>
    <property type="project" value="UniProtKB-KW"/>
</dbReference>
<dbReference type="KEGG" id="abp:AGABI1DRAFT126713"/>
<evidence type="ECO:0000256" key="4">
    <source>
        <dbReference type="PROSITE-ProRule" id="PRU00175"/>
    </source>
</evidence>
<dbReference type="SUPFAM" id="SSF57850">
    <property type="entry name" value="RING/U-box"/>
    <property type="match status" value="1"/>
</dbReference>